<dbReference type="RefSeq" id="WP_235051105.1">
    <property type="nucleotide sequence ID" value="NZ_JAKFHA010000003.1"/>
</dbReference>
<reference evidence="3" key="1">
    <citation type="submission" date="2022-01" db="EMBL/GenBank/DDBJ databases">
        <title>Genome-Based Taxonomic Classification of the Phylum Actinobacteria.</title>
        <authorList>
            <person name="Gao Y."/>
        </authorList>
    </citation>
    <scope>NUCLEOTIDE SEQUENCE</scope>
    <source>
        <strain evidence="3">KLBMP 8922</strain>
    </source>
</reference>
<keyword evidence="2" id="KW-0472">Membrane</keyword>
<sequence>MAHATAGMQSGMDLVHGWESTRREVDPAVDRASERSRAAHGKESGVSTRGVVLALAAVLLLVVVAGLAIWAGASFSGGEPGLTAPANR</sequence>
<gene>
    <name evidence="3" type="ORF">LZ495_06930</name>
</gene>
<evidence type="ECO:0000313" key="3">
    <source>
        <dbReference type="EMBL" id="MCF2526951.1"/>
    </source>
</evidence>
<evidence type="ECO:0000313" key="4">
    <source>
        <dbReference type="Proteomes" id="UP001165378"/>
    </source>
</evidence>
<dbReference type="AlphaFoldDB" id="A0AA41TYZ3"/>
<evidence type="ECO:0000256" key="2">
    <source>
        <dbReference type="SAM" id="Phobius"/>
    </source>
</evidence>
<accession>A0AA41TYZ3</accession>
<proteinExistence type="predicted"/>
<feature type="transmembrane region" description="Helical" evidence="2">
    <location>
        <begin position="51"/>
        <end position="73"/>
    </location>
</feature>
<protein>
    <submittedName>
        <fullName evidence="3">Uncharacterized protein</fullName>
    </submittedName>
</protein>
<evidence type="ECO:0000256" key="1">
    <source>
        <dbReference type="SAM" id="MobiDB-lite"/>
    </source>
</evidence>
<keyword evidence="2" id="KW-1133">Transmembrane helix</keyword>
<comment type="caution">
    <text evidence="3">The sequence shown here is derived from an EMBL/GenBank/DDBJ whole genome shotgun (WGS) entry which is preliminary data.</text>
</comment>
<dbReference type="Proteomes" id="UP001165378">
    <property type="component" value="Unassembled WGS sequence"/>
</dbReference>
<name>A0AA41TYZ3_9ACTN</name>
<dbReference type="EMBL" id="JAKFHA010000003">
    <property type="protein sequence ID" value="MCF2526951.1"/>
    <property type="molecule type" value="Genomic_DNA"/>
</dbReference>
<feature type="compositionally biased region" description="Basic and acidic residues" evidence="1">
    <location>
        <begin position="19"/>
        <end position="43"/>
    </location>
</feature>
<organism evidence="3 4">
    <name type="scientific">Yinghuangia soli</name>
    <dbReference type="NCBI Taxonomy" id="2908204"/>
    <lineage>
        <taxon>Bacteria</taxon>
        <taxon>Bacillati</taxon>
        <taxon>Actinomycetota</taxon>
        <taxon>Actinomycetes</taxon>
        <taxon>Kitasatosporales</taxon>
        <taxon>Streptomycetaceae</taxon>
        <taxon>Yinghuangia</taxon>
    </lineage>
</organism>
<keyword evidence="4" id="KW-1185">Reference proteome</keyword>
<keyword evidence="2" id="KW-0812">Transmembrane</keyword>
<feature type="region of interest" description="Disordered" evidence="1">
    <location>
        <begin position="1"/>
        <end position="45"/>
    </location>
</feature>